<dbReference type="AlphaFoldDB" id="A0A7D4TMS1"/>
<dbReference type="PROSITE" id="PS51257">
    <property type="entry name" value="PROKAR_LIPOPROTEIN"/>
    <property type="match status" value="1"/>
</dbReference>
<evidence type="ECO:0000313" key="2">
    <source>
        <dbReference type="Proteomes" id="UP000505355"/>
    </source>
</evidence>
<evidence type="ECO:0000313" key="1">
    <source>
        <dbReference type="EMBL" id="QKJ30313.1"/>
    </source>
</evidence>
<dbReference type="EMBL" id="CP054139">
    <property type="protein sequence ID" value="QKJ30313.1"/>
    <property type="molecule type" value="Genomic_DNA"/>
</dbReference>
<organism evidence="1 2">
    <name type="scientific">Mucilaginibacter mali</name>
    <dbReference type="NCBI Taxonomy" id="2740462"/>
    <lineage>
        <taxon>Bacteria</taxon>
        <taxon>Pseudomonadati</taxon>
        <taxon>Bacteroidota</taxon>
        <taxon>Sphingobacteriia</taxon>
        <taxon>Sphingobacteriales</taxon>
        <taxon>Sphingobacteriaceae</taxon>
        <taxon>Mucilaginibacter</taxon>
    </lineage>
</organism>
<dbReference type="KEGG" id="mmab:HQ865_11255"/>
<proteinExistence type="predicted"/>
<dbReference type="RefSeq" id="WP_173415000.1">
    <property type="nucleotide sequence ID" value="NZ_CP054139.1"/>
</dbReference>
<evidence type="ECO:0008006" key="3">
    <source>
        <dbReference type="Google" id="ProtNLM"/>
    </source>
</evidence>
<accession>A0A7D4TMS1</accession>
<gene>
    <name evidence="1" type="ORF">HQ865_11255</name>
</gene>
<name>A0A7D4TMS1_9SPHI</name>
<sequence>MGYKIITQKKVFLSVCLFLSISACRRSDFLNSDDTDTSYQICPGISDIIRVKYPEENGAPTLQLFDNNGTLLKENTINPMSRFLLTEMNNKAIKITYFVGSGQNLAFFTKQFKENKYNPIQIGHYLITYTYKIEDEYLESKKVKIDVLKINEQNKTVSLFDKNKLIAIRPICLLSVNNSGLIFYDNNTSIHTLYEFERKSLFRDYLQKIINIYK</sequence>
<protein>
    <recommendedName>
        <fullName evidence="3">Lipoprotein</fullName>
    </recommendedName>
</protein>
<keyword evidence="2" id="KW-1185">Reference proteome</keyword>
<dbReference type="Proteomes" id="UP000505355">
    <property type="component" value="Chromosome"/>
</dbReference>
<reference evidence="1 2" key="1">
    <citation type="submission" date="2020-05" db="EMBL/GenBank/DDBJ databases">
        <title>Mucilaginibacter mali sp. nov.</title>
        <authorList>
            <person name="Kim H.S."/>
            <person name="Lee K.C."/>
            <person name="Suh M.K."/>
            <person name="Kim J.-S."/>
            <person name="Han K.-I."/>
            <person name="Eom M.K."/>
            <person name="Shin Y.K."/>
            <person name="Lee J.-S."/>
        </authorList>
    </citation>
    <scope>NUCLEOTIDE SEQUENCE [LARGE SCALE GENOMIC DNA]</scope>
    <source>
        <strain evidence="1 2">G2-14</strain>
    </source>
</reference>